<accession>A0AAV4V8Z3</accession>
<protein>
    <submittedName>
        <fullName evidence="1">Uncharacterized protein</fullName>
    </submittedName>
</protein>
<dbReference type="EMBL" id="BPLR01014122">
    <property type="protein sequence ID" value="GIY66489.1"/>
    <property type="molecule type" value="Genomic_DNA"/>
</dbReference>
<name>A0AAV4V8Z3_CAEEX</name>
<dbReference type="AlphaFoldDB" id="A0AAV4V8Z3"/>
<proteinExistence type="predicted"/>
<comment type="caution">
    <text evidence="1">The sequence shown here is derived from an EMBL/GenBank/DDBJ whole genome shotgun (WGS) entry which is preliminary data.</text>
</comment>
<keyword evidence="2" id="KW-1185">Reference proteome</keyword>
<evidence type="ECO:0000313" key="2">
    <source>
        <dbReference type="Proteomes" id="UP001054945"/>
    </source>
</evidence>
<sequence>MSDSKKRQTDLKHRNCYLIPKNTNTDHMTPETQKLLIDCKKKTPEFLLDFKKIILGRCPTSYVRLQHPVKPAKASAGVGHIRKAASGL</sequence>
<gene>
    <name evidence="1" type="ORF">CEXT_351691</name>
</gene>
<evidence type="ECO:0000313" key="1">
    <source>
        <dbReference type="EMBL" id="GIY66489.1"/>
    </source>
</evidence>
<organism evidence="1 2">
    <name type="scientific">Caerostris extrusa</name>
    <name type="common">Bark spider</name>
    <name type="synonym">Caerostris bankana</name>
    <dbReference type="NCBI Taxonomy" id="172846"/>
    <lineage>
        <taxon>Eukaryota</taxon>
        <taxon>Metazoa</taxon>
        <taxon>Ecdysozoa</taxon>
        <taxon>Arthropoda</taxon>
        <taxon>Chelicerata</taxon>
        <taxon>Arachnida</taxon>
        <taxon>Araneae</taxon>
        <taxon>Araneomorphae</taxon>
        <taxon>Entelegynae</taxon>
        <taxon>Araneoidea</taxon>
        <taxon>Araneidae</taxon>
        <taxon>Caerostris</taxon>
    </lineage>
</organism>
<reference evidence="1 2" key="1">
    <citation type="submission" date="2021-06" db="EMBL/GenBank/DDBJ databases">
        <title>Caerostris extrusa draft genome.</title>
        <authorList>
            <person name="Kono N."/>
            <person name="Arakawa K."/>
        </authorList>
    </citation>
    <scope>NUCLEOTIDE SEQUENCE [LARGE SCALE GENOMIC DNA]</scope>
</reference>
<dbReference type="Proteomes" id="UP001054945">
    <property type="component" value="Unassembled WGS sequence"/>
</dbReference>